<protein>
    <submittedName>
        <fullName evidence="2">Uncharacterized protein</fullName>
    </submittedName>
</protein>
<dbReference type="Proteomes" id="UP001320513">
    <property type="component" value="Unassembled WGS sequence"/>
</dbReference>
<dbReference type="EMBL" id="LOHG01000016">
    <property type="protein sequence ID" value="MCI8212047.1"/>
    <property type="molecule type" value="Genomic_DNA"/>
</dbReference>
<feature type="chain" id="PRO_5045641121" evidence="1">
    <location>
        <begin position="22"/>
        <end position="164"/>
    </location>
</feature>
<accession>A0ABS9ZP38</accession>
<organism evidence="2 3">
    <name type="scientific">Pseudomonas maioricensis</name>
    <dbReference type="NCBI Taxonomy" id="1766623"/>
    <lineage>
        <taxon>Bacteria</taxon>
        <taxon>Pseudomonadati</taxon>
        <taxon>Pseudomonadota</taxon>
        <taxon>Gammaproteobacteria</taxon>
        <taxon>Pseudomonadales</taxon>
        <taxon>Pseudomonadaceae</taxon>
        <taxon>Pseudomonas</taxon>
    </lineage>
</organism>
<name>A0ABS9ZP38_9PSED</name>
<comment type="caution">
    <text evidence="2">The sequence shown here is derived from an EMBL/GenBank/DDBJ whole genome shotgun (WGS) entry which is preliminary data.</text>
</comment>
<evidence type="ECO:0000313" key="3">
    <source>
        <dbReference type="Proteomes" id="UP001320513"/>
    </source>
</evidence>
<gene>
    <name evidence="2" type="ORF">AUC61_21160</name>
</gene>
<keyword evidence="1" id="KW-0732">Signal</keyword>
<sequence>MKKTISSLAALVMAVSFAAQAVANPADPLHISGDYTCTGFDSHDGAFKGALTLKLDEQASHFQQGFGAYQFKLDVDIDGHASTFSGYAAAQRQSLAMYFANDSKQAPTDRGVGLALISHDQDSGGNYITTLHKSYYLPDYMRTSKEGKGPGGRGTEVCTKVIKR</sequence>
<reference evidence="2 3" key="1">
    <citation type="submission" date="2015-12" db="EMBL/GenBank/DDBJ databases">
        <title>Phylogenomics in the description of a new species in the Pseudomonas syringae group.</title>
        <authorList>
            <person name="Busquets A."/>
            <person name="Gomila M."/>
            <person name="Beiki F."/>
            <person name="Rahimian H."/>
            <person name="Mulet M."/>
            <person name="Sanchez D."/>
            <person name="Garcia-Valdes E."/>
            <person name="Lalucat J."/>
        </authorList>
    </citation>
    <scope>NUCLEOTIDE SEQUENCE [LARGE SCALE GENOMIC DNA]</scope>
    <source>
        <strain evidence="2 3">S25</strain>
    </source>
</reference>
<evidence type="ECO:0000313" key="2">
    <source>
        <dbReference type="EMBL" id="MCI8212047.1"/>
    </source>
</evidence>
<dbReference type="RefSeq" id="WP_243248116.1">
    <property type="nucleotide sequence ID" value="NZ_LOHG01000016.1"/>
</dbReference>
<feature type="signal peptide" evidence="1">
    <location>
        <begin position="1"/>
        <end position="21"/>
    </location>
</feature>
<evidence type="ECO:0000256" key="1">
    <source>
        <dbReference type="SAM" id="SignalP"/>
    </source>
</evidence>
<keyword evidence="3" id="KW-1185">Reference proteome</keyword>
<proteinExistence type="predicted"/>